<organism evidence="5 6">
    <name type="scientific">Amphritea japonica ATCC BAA-1530</name>
    <dbReference type="NCBI Taxonomy" id="1278309"/>
    <lineage>
        <taxon>Bacteria</taxon>
        <taxon>Pseudomonadati</taxon>
        <taxon>Pseudomonadota</taxon>
        <taxon>Gammaproteobacteria</taxon>
        <taxon>Oceanospirillales</taxon>
        <taxon>Oceanospirillaceae</taxon>
        <taxon>Amphritea</taxon>
    </lineage>
</organism>
<dbReference type="EC" id="4.2.1.96" evidence="4"/>
<dbReference type="OrthoDB" id="5294615at2"/>
<proteinExistence type="inferred from homology"/>
<dbReference type="GO" id="GO:0008124">
    <property type="term" value="F:4-alpha-hydroxytetrahydrobiopterin dehydratase activity"/>
    <property type="evidence" value="ECO:0007669"/>
    <property type="project" value="UniProtKB-UniRule"/>
</dbReference>
<dbReference type="NCBIfam" id="NF002019">
    <property type="entry name" value="PRK00823.1-4"/>
    <property type="match status" value="1"/>
</dbReference>
<dbReference type="SUPFAM" id="SSF55248">
    <property type="entry name" value="PCD-like"/>
    <property type="match status" value="1"/>
</dbReference>
<dbReference type="Gene3D" id="3.30.1360.20">
    <property type="entry name" value="Transcriptional coactivator/pterin dehydratase"/>
    <property type="match status" value="1"/>
</dbReference>
<keyword evidence="3 4" id="KW-0456">Lyase</keyword>
<dbReference type="GO" id="GO:0006729">
    <property type="term" value="P:tetrahydrobiopterin biosynthetic process"/>
    <property type="evidence" value="ECO:0007669"/>
    <property type="project" value="InterPro"/>
</dbReference>
<evidence type="ECO:0000256" key="3">
    <source>
        <dbReference type="ARBA" id="ARBA00023239"/>
    </source>
</evidence>
<name>A0A7R6SRG0_9GAMM</name>
<sequence>MTEQSLTNRSCIPCDGGMTVLNHDEVMHLLSQLDSGWQLDARSRVISKDFRFKGFYRTMAFVNALAWIANNENHHPDFEVGYNYCRVRFSTHALDGLSENDFICAAKVDALNP</sequence>
<dbReference type="InterPro" id="IPR036428">
    <property type="entry name" value="PCD_sf"/>
</dbReference>
<gene>
    <name evidence="5" type="primary">phhB</name>
    <name evidence="5" type="ORF">AMJAP_0151</name>
</gene>
<evidence type="ECO:0000256" key="2">
    <source>
        <dbReference type="ARBA" id="ARBA00006472"/>
    </source>
</evidence>
<dbReference type="KEGG" id="ajp:AMJAP_0151"/>
<accession>A0A7R6SRG0</accession>
<dbReference type="InterPro" id="IPR001533">
    <property type="entry name" value="Pterin_deHydtase"/>
</dbReference>
<comment type="catalytic activity">
    <reaction evidence="1 4">
        <text>(4aS,6R)-4a-hydroxy-L-erythro-5,6,7,8-tetrahydrobiopterin = (6R)-L-erythro-6,7-dihydrobiopterin + H2O</text>
        <dbReference type="Rhea" id="RHEA:11920"/>
        <dbReference type="ChEBI" id="CHEBI:15377"/>
        <dbReference type="ChEBI" id="CHEBI:15642"/>
        <dbReference type="ChEBI" id="CHEBI:43120"/>
        <dbReference type="EC" id="4.2.1.96"/>
    </reaction>
</comment>
<keyword evidence="6" id="KW-1185">Reference proteome</keyword>
<dbReference type="HAMAP" id="MF_00434">
    <property type="entry name" value="Pterin_4_alpha"/>
    <property type="match status" value="1"/>
</dbReference>
<dbReference type="PANTHER" id="PTHR12599:SF0">
    <property type="entry name" value="PTERIN-4-ALPHA-CARBINOLAMINE DEHYDRATASE"/>
    <property type="match status" value="1"/>
</dbReference>
<evidence type="ECO:0000256" key="4">
    <source>
        <dbReference type="HAMAP-Rule" id="MF_00434"/>
    </source>
</evidence>
<evidence type="ECO:0000313" key="6">
    <source>
        <dbReference type="Proteomes" id="UP000595663"/>
    </source>
</evidence>
<dbReference type="RefSeq" id="WP_019621078.1">
    <property type="nucleotide sequence ID" value="NZ_AP014545.1"/>
</dbReference>
<dbReference type="EMBL" id="AP014545">
    <property type="protein sequence ID" value="BBB24750.1"/>
    <property type="molecule type" value="Genomic_DNA"/>
</dbReference>
<reference evidence="5 6" key="1">
    <citation type="journal article" date="2008" name="Int. J. Syst. Evol. Microbiol.">
        <title>Amphritea japonica sp. nov. and Amphritea balenae sp. nov., isolated from the sediment adjacent to sperm whale carcasses off Kagoshima, Japan.</title>
        <authorList>
            <person name="Miyazaki M."/>
            <person name="Nogi Y."/>
            <person name="Fujiwara Y."/>
            <person name="Kawato M."/>
            <person name="Nagahama T."/>
            <person name="Kubokawa K."/>
            <person name="Horikoshi K."/>
        </authorList>
    </citation>
    <scope>NUCLEOTIDE SEQUENCE [LARGE SCALE GENOMIC DNA]</scope>
    <source>
        <strain evidence="5 6">ATCC BAA-1530</strain>
    </source>
</reference>
<dbReference type="Proteomes" id="UP000595663">
    <property type="component" value="Chromosome"/>
</dbReference>
<evidence type="ECO:0000256" key="1">
    <source>
        <dbReference type="ARBA" id="ARBA00001554"/>
    </source>
</evidence>
<protein>
    <recommendedName>
        <fullName evidence="4">Putative pterin-4-alpha-carbinolamine dehydratase</fullName>
        <shortName evidence="4">PHS</shortName>
        <ecNumber evidence="4">4.2.1.96</ecNumber>
    </recommendedName>
    <alternativeName>
        <fullName evidence="4">4-alpha-hydroxy-tetrahydropterin dehydratase</fullName>
    </alternativeName>
    <alternativeName>
        <fullName evidence="4">Pterin carbinolamine dehydratase</fullName>
        <shortName evidence="4">PCD</shortName>
    </alternativeName>
</protein>
<comment type="similarity">
    <text evidence="2 4">Belongs to the pterin-4-alpha-carbinolamine dehydratase family.</text>
</comment>
<dbReference type="CDD" id="cd00913">
    <property type="entry name" value="PCD_DCoH_subfamily_a"/>
    <property type="match status" value="1"/>
</dbReference>
<dbReference type="AlphaFoldDB" id="A0A7R6SRG0"/>
<dbReference type="Pfam" id="PF01329">
    <property type="entry name" value="Pterin_4a"/>
    <property type="match status" value="1"/>
</dbReference>
<dbReference type="PANTHER" id="PTHR12599">
    <property type="entry name" value="PTERIN-4-ALPHA-CARBINOLAMINE DEHYDRATASE"/>
    <property type="match status" value="1"/>
</dbReference>
<evidence type="ECO:0000313" key="5">
    <source>
        <dbReference type="EMBL" id="BBB24750.1"/>
    </source>
</evidence>